<keyword evidence="2" id="KW-0812">Transmembrane</keyword>
<keyword evidence="2" id="KW-1133">Transmembrane helix</keyword>
<feature type="transmembrane region" description="Helical" evidence="2">
    <location>
        <begin position="12"/>
        <end position="35"/>
    </location>
</feature>
<evidence type="ECO:0000256" key="1">
    <source>
        <dbReference type="SAM" id="MobiDB-lite"/>
    </source>
</evidence>
<dbReference type="OrthoDB" id="5190099at2"/>
<evidence type="ECO:0000256" key="2">
    <source>
        <dbReference type="SAM" id="Phobius"/>
    </source>
</evidence>
<evidence type="ECO:0000313" key="4">
    <source>
        <dbReference type="Proteomes" id="UP000182719"/>
    </source>
</evidence>
<feature type="transmembrane region" description="Helical" evidence="2">
    <location>
        <begin position="126"/>
        <end position="148"/>
    </location>
</feature>
<feature type="transmembrane region" description="Helical" evidence="2">
    <location>
        <begin position="89"/>
        <end position="106"/>
    </location>
</feature>
<dbReference type="InterPro" id="IPR018719">
    <property type="entry name" value="DUF2243_membrane"/>
</dbReference>
<dbReference type="Pfam" id="PF10002">
    <property type="entry name" value="DUF2243"/>
    <property type="match status" value="1"/>
</dbReference>
<keyword evidence="2" id="KW-0472">Membrane</keyword>
<feature type="transmembrane region" description="Helical" evidence="2">
    <location>
        <begin position="55"/>
        <end position="77"/>
    </location>
</feature>
<sequence>MSGLRQGPLVSAGVLLGVGLGGFVDGIVLHQLLQWHNMLSSILPPDDLVRAKVNMFWDGLFHAFTWLMTAGGLGLLWRAGQRADVPWSTRTLLGALLAGWGLFNTVEGLIDHQLLGVHHVKPGPHALAWDLGFLAFGVLLLVGGGALIRAGREDRTPRGGAATASPPRAPGG</sequence>
<dbReference type="AlphaFoldDB" id="A0A1H8CSW5"/>
<dbReference type="EMBL" id="FOAP01000027">
    <property type="protein sequence ID" value="SEM97418.1"/>
    <property type="molecule type" value="Genomic_DNA"/>
</dbReference>
<proteinExistence type="predicted"/>
<accession>A0A1H8CSW5</accession>
<name>A0A1H8CSW5_STIAU</name>
<gene>
    <name evidence="3" type="ORF">SAMN05444354_12746</name>
</gene>
<dbReference type="RefSeq" id="WP_075010662.1">
    <property type="nucleotide sequence ID" value="NZ_FOAP01000027.1"/>
</dbReference>
<dbReference type="Proteomes" id="UP000182719">
    <property type="component" value="Unassembled WGS sequence"/>
</dbReference>
<feature type="region of interest" description="Disordered" evidence="1">
    <location>
        <begin position="153"/>
        <end position="172"/>
    </location>
</feature>
<reference evidence="4" key="1">
    <citation type="submission" date="2016-10" db="EMBL/GenBank/DDBJ databases">
        <authorList>
            <person name="Varghese N."/>
            <person name="Submissions S."/>
        </authorList>
    </citation>
    <scope>NUCLEOTIDE SEQUENCE [LARGE SCALE GENOMIC DNA]</scope>
    <source>
        <strain evidence="4">DSM 17044</strain>
    </source>
</reference>
<evidence type="ECO:0000313" key="3">
    <source>
        <dbReference type="EMBL" id="SEM97418.1"/>
    </source>
</evidence>
<protein>
    <submittedName>
        <fullName evidence="3">Uncharacterized membrane protein</fullName>
    </submittedName>
</protein>
<keyword evidence="4" id="KW-1185">Reference proteome</keyword>
<organism evidence="3 4">
    <name type="scientific">Stigmatella aurantiaca</name>
    <dbReference type="NCBI Taxonomy" id="41"/>
    <lineage>
        <taxon>Bacteria</taxon>
        <taxon>Pseudomonadati</taxon>
        <taxon>Myxococcota</taxon>
        <taxon>Myxococcia</taxon>
        <taxon>Myxococcales</taxon>
        <taxon>Cystobacterineae</taxon>
        <taxon>Archangiaceae</taxon>
        <taxon>Stigmatella</taxon>
    </lineage>
</organism>